<gene>
    <name evidence="5" type="ORF">LA20249_05420</name>
</gene>
<dbReference type="RefSeq" id="WP_057736716.1">
    <property type="nucleotide sequence ID" value="NZ_AZDQ01000003.1"/>
</dbReference>
<protein>
    <recommendedName>
        <fullName evidence="1">citrate lyase holo-[acyl-carrier protein] synthase</fullName>
        <ecNumber evidence="1">2.7.7.61</ecNumber>
    </recommendedName>
</protein>
<dbReference type="InterPro" id="IPR005551">
    <property type="entry name" value="CitX"/>
</dbReference>
<dbReference type="Proteomes" id="UP000234653">
    <property type="component" value="Chromosome"/>
</dbReference>
<accession>A0A2K9HQ63</accession>
<evidence type="ECO:0000256" key="2">
    <source>
        <dbReference type="ARBA" id="ARBA00022679"/>
    </source>
</evidence>
<keyword evidence="2" id="KW-0808">Transferase</keyword>
<evidence type="ECO:0000256" key="4">
    <source>
        <dbReference type="ARBA" id="ARBA00048574"/>
    </source>
</evidence>
<organism evidence="5 6">
    <name type="scientific">Companilactobacillus alimentarius DSM 20249</name>
    <dbReference type="NCBI Taxonomy" id="1423720"/>
    <lineage>
        <taxon>Bacteria</taxon>
        <taxon>Bacillati</taxon>
        <taxon>Bacillota</taxon>
        <taxon>Bacilli</taxon>
        <taxon>Lactobacillales</taxon>
        <taxon>Lactobacillaceae</taxon>
        <taxon>Companilactobacillus</taxon>
    </lineage>
</organism>
<keyword evidence="6" id="KW-1185">Reference proteome</keyword>
<dbReference type="EMBL" id="CP018867">
    <property type="protein sequence ID" value="AUI71652.1"/>
    <property type="molecule type" value="Genomic_DNA"/>
</dbReference>
<dbReference type="GO" id="GO:0051191">
    <property type="term" value="P:prosthetic group biosynthetic process"/>
    <property type="evidence" value="ECO:0007669"/>
    <property type="project" value="InterPro"/>
</dbReference>
<dbReference type="Pfam" id="PF03802">
    <property type="entry name" value="CitX"/>
    <property type="match status" value="1"/>
</dbReference>
<evidence type="ECO:0000256" key="3">
    <source>
        <dbReference type="ARBA" id="ARBA00022695"/>
    </source>
</evidence>
<evidence type="ECO:0000313" key="6">
    <source>
        <dbReference type="Proteomes" id="UP000234653"/>
    </source>
</evidence>
<dbReference type="GO" id="GO:0050519">
    <property type="term" value="F:holo-citrate lyase synthase activity"/>
    <property type="evidence" value="ECO:0007669"/>
    <property type="project" value="UniProtKB-EC"/>
</dbReference>
<evidence type="ECO:0000313" key="5">
    <source>
        <dbReference type="EMBL" id="AUI71652.1"/>
    </source>
</evidence>
<name>A0A2K9HQ63_9LACO</name>
<dbReference type="STRING" id="1423720.FC67_GL000904"/>
<comment type="catalytic activity">
    <reaction evidence="4">
        <text>apo-[citrate lyase ACP] + 2'-(5''-triphospho-alpha-D-ribosyl)-3'-dephospho-CoA = holo-[citrate lyase ACP] + diphosphate</text>
        <dbReference type="Rhea" id="RHEA:16333"/>
        <dbReference type="Rhea" id="RHEA-COMP:10157"/>
        <dbReference type="Rhea" id="RHEA-COMP:10158"/>
        <dbReference type="ChEBI" id="CHEBI:29999"/>
        <dbReference type="ChEBI" id="CHEBI:33019"/>
        <dbReference type="ChEBI" id="CHEBI:61378"/>
        <dbReference type="ChEBI" id="CHEBI:82683"/>
        <dbReference type="EC" id="2.7.7.61"/>
    </reaction>
</comment>
<dbReference type="NCBIfam" id="TIGR03124">
    <property type="entry name" value="citrate_citX"/>
    <property type="match status" value="1"/>
</dbReference>
<sequence length="181" mass="20785">MIDVFSEGVSQDIAQVLQNRDNRVNEQRILFRKLDENQSLISAKLNIPGPIKNNLYLIQVFQSGLEQFTQGLEVDYQLIWNIATGPEAFLILNESNIAVKKHSMEFEDNNKLGRLFDIDVLTNSDGSLHPLSRKDFHQAERKCLLCNQPAKICARSRTHSVGEMQNYINKLINKNLELSWN</sequence>
<dbReference type="EC" id="2.7.7.61" evidence="1"/>
<evidence type="ECO:0000256" key="1">
    <source>
        <dbReference type="ARBA" id="ARBA00012524"/>
    </source>
</evidence>
<dbReference type="KEGG" id="lali:LA20249_05420"/>
<reference evidence="5 6" key="1">
    <citation type="submission" date="2016-12" db="EMBL/GenBank/DDBJ databases">
        <title>The whole genome sequencing and assembly of Lactobacillus alimentarius DSM 20249T strain.</title>
        <authorList>
            <person name="Lee Y.-J."/>
            <person name="Yi H."/>
            <person name="Bahn Y.-S."/>
            <person name="Kim J.F."/>
            <person name="Lee D.-W."/>
        </authorList>
    </citation>
    <scope>NUCLEOTIDE SEQUENCE [LARGE SCALE GENOMIC DNA]</scope>
    <source>
        <strain evidence="5 6">DSM 20249</strain>
    </source>
</reference>
<proteinExistence type="predicted"/>
<keyword evidence="3" id="KW-0548">Nucleotidyltransferase</keyword>
<dbReference type="AlphaFoldDB" id="A0A2K9HQ63"/>